<dbReference type="InterPro" id="IPR004422">
    <property type="entry name" value="RFAP_synthase"/>
</dbReference>
<comment type="pathway">
    <text evidence="2">Cofactor biosynthesis; 5,6,7,8-tetrahydromethanopterin biosynthesis.</text>
</comment>
<sequence>MIIRTPRRLHLGLIDPSATLGRRFGSLGVALEGGYEIKLIESDGLEIIAEGEDRDTVEAVVRRMNSAYETGVNYIVEVRRAIPRHVGLGSTTQLSLAVAAGIAKLRNLNVSIEELARVLGRGRNGGVGVYSFAYGGFVIDGGVRNGLPPLIFRENFPEEWAFLLVIPELKPGLDEEEEKPVMASVTGRADVAMEISHRILLGLLPALKERDVKTFGEHLSAIQRLVGKHFEPYQGGEFREDVKLVLDFLAEKTYGHGQSSWGPTVYGLILRSDFGRLSAEARDYLREHGIKVKVELGLPNNTGAEIIGESAFLERLIRSVGG</sequence>
<dbReference type="GO" id="GO:0043793">
    <property type="term" value="F:beta-ribofuranosylaminobenzene 5'-phosphate synthase activity"/>
    <property type="evidence" value="ECO:0007669"/>
    <property type="project" value="UniProtKB-EC"/>
</dbReference>
<evidence type="ECO:0000256" key="1">
    <source>
        <dbReference type="ARBA" id="ARBA00022679"/>
    </source>
</evidence>
<keyword evidence="6" id="KW-1185">Reference proteome</keyword>
<keyword evidence="2" id="KW-0328">Glycosyltransferase</keyword>
<dbReference type="InterPro" id="IPR014721">
    <property type="entry name" value="Ribsml_uS5_D2-typ_fold_subgr"/>
</dbReference>
<evidence type="ECO:0000313" key="6">
    <source>
        <dbReference type="Proteomes" id="UP000250272"/>
    </source>
</evidence>
<dbReference type="Gene3D" id="3.30.230.10">
    <property type="match status" value="1"/>
</dbReference>
<dbReference type="KEGG" id="tbs:A3L01_02635"/>
<evidence type="ECO:0000256" key="2">
    <source>
        <dbReference type="PIRNR" id="PIRNR004884"/>
    </source>
</evidence>
<accession>A0A2Z2MPK7</accession>
<keyword evidence="1 2" id="KW-0808">Transferase</keyword>
<reference evidence="5 6" key="1">
    <citation type="submission" date="2016-04" db="EMBL/GenBank/DDBJ databases">
        <title>Complete genome sequence of Thermococcus barossii type strain SHCK-94.</title>
        <authorList>
            <person name="Oger P.M."/>
        </authorList>
    </citation>
    <scope>NUCLEOTIDE SEQUENCE [LARGE SCALE GENOMIC DNA]</scope>
    <source>
        <strain evidence="5 6">SHCK-94</strain>
    </source>
</reference>
<comment type="function">
    <text evidence="2">Catalyzes the condensation of 4-aminobenzoate (pABA) with 5-phospho-alpha-D-ribose 1-diphosphate (PRPP) to produce beta-ribofuranosylaminobenzene 5'-phosphate (beta-RFA-P).</text>
</comment>
<dbReference type="EC" id="2.4.2.54" evidence="2"/>
<dbReference type="SUPFAM" id="SSF54211">
    <property type="entry name" value="Ribosomal protein S5 domain 2-like"/>
    <property type="match status" value="1"/>
</dbReference>
<dbReference type="UniPathway" id="UPA00065"/>
<dbReference type="Pfam" id="PF08544">
    <property type="entry name" value="GHMP_kinases_C"/>
    <property type="match status" value="1"/>
</dbReference>
<dbReference type="GO" id="GO:0005524">
    <property type="term" value="F:ATP binding"/>
    <property type="evidence" value="ECO:0007669"/>
    <property type="project" value="UniProtKB-UniRule"/>
</dbReference>
<dbReference type="EMBL" id="CP015101">
    <property type="protein sequence ID" value="ASJ04311.1"/>
    <property type="molecule type" value="Genomic_DNA"/>
</dbReference>
<evidence type="ECO:0000313" key="5">
    <source>
        <dbReference type="EMBL" id="ASJ04311.1"/>
    </source>
</evidence>
<dbReference type="GeneID" id="33325631"/>
<evidence type="ECO:0000259" key="4">
    <source>
        <dbReference type="Pfam" id="PF08544"/>
    </source>
</evidence>
<comment type="similarity">
    <text evidence="2">Belongs to the beta-RFA-P synthase family.</text>
</comment>
<dbReference type="Proteomes" id="UP000250272">
    <property type="component" value="Chromosome"/>
</dbReference>
<dbReference type="PANTHER" id="PTHR20861">
    <property type="entry name" value="HOMOSERINE/4-DIPHOSPHOCYTIDYL-2-C-METHYL-D-ERYTHRITOL KINASE"/>
    <property type="match status" value="1"/>
</dbReference>
<protein>
    <recommendedName>
        <fullName evidence="2">Beta-ribofuranosylaminobenzene 5'-phosphate synthase</fullName>
        <shortName evidence="2">Beta-RFA-P synthase</shortName>
        <ecNumber evidence="2">2.4.2.54</ecNumber>
    </recommendedName>
</protein>
<dbReference type="PANTHER" id="PTHR20861:SF6">
    <property type="entry name" value="BETA-RIBOFURANOSYLPHENOL 5'-PHOSPHATE SYNTHASE"/>
    <property type="match status" value="1"/>
</dbReference>
<comment type="subunit">
    <text evidence="2">Homodimer.</text>
</comment>
<name>A0A2Z2MPK7_9EURY</name>
<organism evidence="5 6">
    <name type="scientific">Thermococcus barossii</name>
    <dbReference type="NCBI Taxonomy" id="54077"/>
    <lineage>
        <taxon>Archaea</taxon>
        <taxon>Methanobacteriati</taxon>
        <taxon>Methanobacteriota</taxon>
        <taxon>Thermococci</taxon>
        <taxon>Thermococcales</taxon>
        <taxon>Thermococcaceae</taxon>
        <taxon>Thermococcus</taxon>
    </lineage>
</organism>
<dbReference type="RefSeq" id="WP_088864340.1">
    <property type="nucleotide sequence ID" value="NZ_CP015101.1"/>
</dbReference>
<dbReference type="OrthoDB" id="85156at2157"/>
<feature type="domain" description="GHMP kinase C-terminal" evidence="4">
    <location>
        <begin position="203"/>
        <end position="270"/>
    </location>
</feature>
<dbReference type="GO" id="GO:0016301">
    <property type="term" value="F:kinase activity"/>
    <property type="evidence" value="ECO:0007669"/>
    <property type="project" value="UniProtKB-KW"/>
</dbReference>
<dbReference type="AlphaFoldDB" id="A0A2Z2MPK7"/>
<dbReference type="Pfam" id="PF00288">
    <property type="entry name" value="GHMP_kinases_N"/>
    <property type="match status" value="1"/>
</dbReference>
<comment type="catalytic activity">
    <reaction evidence="2">
        <text>5-phospho-alpha-D-ribose 1-diphosphate + 4-hydroxybenzoate + H(+) = 4-(beta-D-ribofuranosyl)phenol 5'-phosphate + CO2 + diphosphate</text>
        <dbReference type="Rhea" id="RHEA:48556"/>
        <dbReference type="ChEBI" id="CHEBI:15378"/>
        <dbReference type="ChEBI" id="CHEBI:16526"/>
        <dbReference type="ChEBI" id="CHEBI:17879"/>
        <dbReference type="ChEBI" id="CHEBI:33019"/>
        <dbReference type="ChEBI" id="CHEBI:58017"/>
        <dbReference type="ChEBI" id="CHEBI:82767"/>
        <dbReference type="EC" id="2.4.2.54"/>
    </reaction>
</comment>
<dbReference type="PIRSF" id="PIRSF004884">
    <property type="entry name" value="Sugar_kin_arch"/>
    <property type="match status" value="1"/>
</dbReference>
<dbReference type="NCBIfam" id="TIGR00144">
    <property type="entry name" value="beta_RFAP_syn"/>
    <property type="match status" value="1"/>
</dbReference>
<keyword evidence="5" id="KW-0418">Kinase</keyword>
<dbReference type="InterPro" id="IPR006204">
    <property type="entry name" value="GHMP_kinase_N_dom"/>
</dbReference>
<dbReference type="InterPro" id="IPR020568">
    <property type="entry name" value="Ribosomal_Su5_D2-typ_SF"/>
</dbReference>
<gene>
    <name evidence="5" type="ORF">A3L01_02635</name>
</gene>
<feature type="domain" description="GHMP kinase N-terminal" evidence="3">
    <location>
        <begin position="57"/>
        <end position="136"/>
    </location>
</feature>
<proteinExistence type="inferred from homology"/>
<dbReference type="InterPro" id="IPR013750">
    <property type="entry name" value="GHMP_kinase_C_dom"/>
</dbReference>
<evidence type="ECO:0000259" key="3">
    <source>
        <dbReference type="Pfam" id="PF00288"/>
    </source>
</evidence>